<proteinExistence type="predicted"/>
<keyword evidence="1" id="KW-1133">Transmembrane helix</keyword>
<gene>
    <name evidence="2" type="ORF">CLG94_03595</name>
</gene>
<feature type="transmembrane region" description="Helical" evidence="1">
    <location>
        <begin position="20"/>
        <end position="45"/>
    </location>
</feature>
<dbReference type="EMBL" id="NVQC01000015">
    <property type="protein sequence ID" value="PTL36454.1"/>
    <property type="molecule type" value="Genomic_DNA"/>
</dbReference>
<dbReference type="AlphaFoldDB" id="A0A2T4TZB7"/>
<keyword evidence="3" id="KW-1185">Reference proteome</keyword>
<keyword evidence="1" id="KW-0472">Membrane</keyword>
<evidence type="ECO:0000256" key="1">
    <source>
        <dbReference type="SAM" id="Phobius"/>
    </source>
</evidence>
<evidence type="ECO:0000313" key="2">
    <source>
        <dbReference type="EMBL" id="PTL36454.1"/>
    </source>
</evidence>
<organism evidence="2 3">
    <name type="scientific">Candidatus Methylomirabilis limnetica</name>
    <dbReference type="NCBI Taxonomy" id="2033718"/>
    <lineage>
        <taxon>Bacteria</taxon>
        <taxon>Candidatus Methylomirabilota</taxon>
        <taxon>Candidatus Methylomirabilia</taxon>
        <taxon>Candidatus Methylomirabilales</taxon>
        <taxon>Candidatus Methylomirabilaceae</taxon>
        <taxon>Candidatus Methylomirabilis</taxon>
    </lineage>
</organism>
<reference evidence="2 3" key="1">
    <citation type="submission" date="2017-09" db="EMBL/GenBank/DDBJ databases">
        <title>Bloom of a denitrifying methanotroph, Candidatus Methylomirabilis limnetica, in a deep stratified lake.</title>
        <authorList>
            <person name="Graf J.S."/>
            <person name="Marchant H.K."/>
            <person name="Tienken D."/>
            <person name="Hach P.F."/>
            <person name="Brand A."/>
            <person name="Schubert C.J."/>
            <person name="Kuypers M.M."/>
            <person name="Milucka J."/>
        </authorList>
    </citation>
    <scope>NUCLEOTIDE SEQUENCE [LARGE SCALE GENOMIC DNA]</scope>
    <source>
        <strain evidence="2 3">Zug</strain>
    </source>
</reference>
<protein>
    <submittedName>
        <fullName evidence="2">Uncharacterized protein</fullName>
    </submittedName>
</protein>
<sequence>MLLLTPGWMGALGWTSSLLFVISIAAAWWALGWVAALAVVAYGLLLSAIIDVISPLPTYSHCFNIVESTLKAASNPTVRDLADRVHAIRVHHGR</sequence>
<keyword evidence="1" id="KW-0812">Transmembrane</keyword>
<dbReference type="Proteomes" id="UP000241436">
    <property type="component" value="Unassembled WGS sequence"/>
</dbReference>
<evidence type="ECO:0000313" key="3">
    <source>
        <dbReference type="Proteomes" id="UP000241436"/>
    </source>
</evidence>
<name>A0A2T4TZB7_9BACT</name>
<accession>A0A2T4TZB7</accession>
<reference evidence="3" key="2">
    <citation type="journal article" date="2018" name="Environ. Microbiol.">
        <title>Bloom of a denitrifying methanotroph, 'Candidatus Methylomirabilis limnetica', in a deep stratified lake.</title>
        <authorList>
            <person name="Graf J.S."/>
            <person name="Mayr M.J."/>
            <person name="Marchant H.K."/>
            <person name="Tienken D."/>
            <person name="Hach P.F."/>
            <person name="Brand A."/>
            <person name="Schubert C.J."/>
            <person name="Kuypers M.M."/>
            <person name="Milucka J."/>
        </authorList>
    </citation>
    <scope>NUCLEOTIDE SEQUENCE [LARGE SCALE GENOMIC DNA]</scope>
    <source>
        <strain evidence="3">Zug</strain>
    </source>
</reference>
<comment type="caution">
    <text evidence="2">The sequence shown here is derived from an EMBL/GenBank/DDBJ whole genome shotgun (WGS) entry which is preliminary data.</text>
</comment>